<evidence type="ECO:0000256" key="1">
    <source>
        <dbReference type="ARBA" id="ARBA00022505"/>
    </source>
</evidence>
<dbReference type="Proteomes" id="UP000886800">
    <property type="component" value="Unassembled WGS sequence"/>
</dbReference>
<comment type="caution">
    <text evidence="4">The sequence shown here is derived from an EMBL/GenBank/DDBJ whole genome shotgun (WGS) entry which is preliminary data.</text>
</comment>
<sequence length="766" mass="82711">MNYVNQAVPKLDSAALTAGQGAYTDDLATQNGCLVVKVLRSPHPFAKILSIKRETASRVNGVECILTWEDVPQIRYTLAGQSYPEPSPYDRYILEQVVRYVGDPVAIVAGRDEACVDKALGMLKVKYQLLEPVLDFERALDNPSVVHPEADYHNNFDIGGDPARNLVASGCDAEGDLEGALAGCDVVVDRTYYTKANAQAMMETFRTYTYLDHNGRLNVVTSTQVPFHCRRIIAHALGLSPARVRVVKPRIGGGFGAKQTLVSELFPALVTLRTGKPAKIVYTRQESFSASNSRHQMRVRVRMGATRDGIVRAVAVDALSNAGAYGEHASTTVGLTGHKSIPLYAKAEAFRFSYQVVYTNTMAGGAFRGYGATQGCFAVESAANELAERLGIDPAQLRLKNIPQQGEVMPAYYHEPLSSSRLPDCIRRGMELIGWEQNYPRVQVSDHLVRGVGMALTMQGSGISSIDTASATIKLNDDGYYTLLIGATDMGTGCDTILAQMAAEVLRCPLEQIAVDGVDTDHSPYDTGSYASSTTYVTGTAVVKACTQLVEQIKDEGARLLGIPAERAAFDGQAVSDTAAPDARIGLDRLAQTLVGGMNPHWLTATASHCSPTSPPPLMAGFAQVEVDLETGECRVLDYVGVVDCGTVINKNLARVQTEGGIAQGIGMALWEDINYDGHGRMVNDSFMQYKLPTRADLPPIRVEFVESYEPSGPFGAKSIGEVVINTPAPAIAQAIHNACGVWVRDLPITGEKILRGLWEQQGRTL</sequence>
<evidence type="ECO:0000313" key="4">
    <source>
        <dbReference type="EMBL" id="HIX65531.1"/>
    </source>
</evidence>
<dbReference type="SUPFAM" id="SSF56003">
    <property type="entry name" value="Molybdenum cofactor-binding domain"/>
    <property type="match status" value="1"/>
</dbReference>
<dbReference type="InterPro" id="IPR016208">
    <property type="entry name" value="Ald_Oxase/xanthine_DH-like"/>
</dbReference>
<evidence type="ECO:0000313" key="5">
    <source>
        <dbReference type="Proteomes" id="UP000886800"/>
    </source>
</evidence>
<dbReference type="InterPro" id="IPR037165">
    <property type="entry name" value="AldOxase/xan_DH_Mopterin-bd_sf"/>
</dbReference>
<feature type="domain" description="Aldehyde oxidase/xanthine dehydrogenase a/b hammerhead" evidence="3">
    <location>
        <begin position="18"/>
        <end position="131"/>
    </location>
</feature>
<dbReference type="InterPro" id="IPR036856">
    <property type="entry name" value="Ald_Oxase/Xan_DH_a/b_sf"/>
</dbReference>
<dbReference type="Gene3D" id="3.90.1170.50">
    <property type="entry name" value="Aldehyde oxidase/xanthine dehydrogenase, a/b hammerhead"/>
    <property type="match status" value="1"/>
</dbReference>
<dbReference type="Gene3D" id="3.30.365.10">
    <property type="entry name" value="Aldehyde oxidase/xanthine dehydrogenase, molybdopterin binding domain"/>
    <property type="match status" value="4"/>
</dbReference>
<dbReference type="GO" id="GO:0005506">
    <property type="term" value="F:iron ion binding"/>
    <property type="evidence" value="ECO:0007669"/>
    <property type="project" value="InterPro"/>
</dbReference>
<keyword evidence="2" id="KW-0560">Oxidoreductase</keyword>
<name>A0A9D2B756_9FIRM</name>
<reference evidence="4" key="2">
    <citation type="submission" date="2021-04" db="EMBL/GenBank/DDBJ databases">
        <authorList>
            <person name="Gilroy R."/>
        </authorList>
    </citation>
    <scope>NUCLEOTIDE SEQUENCE</scope>
    <source>
        <strain evidence="4">CHK188-5543</strain>
    </source>
</reference>
<dbReference type="GO" id="GO:0016491">
    <property type="term" value="F:oxidoreductase activity"/>
    <property type="evidence" value="ECO:0007669"/>
    <property type="project" value="UniProtKB-KW"/>
</dbReference>
<dbReference type="Pfam" id="PF01315">
    <property type="entry name" value="Ald_Xan_dh_C"/>
    <property type="match status" value="1"/>
</dbReference>
<keyword evidence="1" id="KW-0500">Molybdenum</keyword>
<dbReference type="SMART" id="SM01008">
    <property type="entry name" value="Ald_Xan_dh_C"/>
    <property type="match status" value="1"/>
</dbReference>
<dbReference type="SUPFAM" id="SSF54665">
    <property type="entry name" value="CO dehydrogenase molybdoprotein N-domain-like"/>
    <property type="match status" value="1"/>
</dbReference>
<dbReference type="InterPro" id="IPR046867">
    <property type="entry name" value="AldOxase/xan_DH_MoCoBD2"/>
</dbReference>
<evidence type="ECO:0000259" key="3">
    <source>
        <dbReference type="SMART" id="SM01008"/>
    </source>
</evidence>
<evidence type="ECO:0000256" key="2">
    <source>
        <dbReference type="ARBA" id="ARBA00023002"/>
    </source>
</evidence>
<dbReference type="InterPro" id="IPR000674">
    <property type="entry name" value="Ald_Oxase/Xan_DH_a/b"/>
</dbReference>
<dbReference type="PANTHER" id="PTHR11908:SF132">
    <property type="entry name" value="ALDEHYDE OXIDASE 1-RELATED"/>
    <property type="match status" value="1"/>
</dbReference>
<dbReference type="EMBL" id="DXES01000105">
    <property type="protein sequence ID" value="HIX65531.1"/>
    <property type="molecule type" value="Genomic_DNA"/>
</dbReference>
<reference evidence="4" key="1">
    <citation type="journal article" date="2021" name="PeerJ">
        <title>Extensive microbial diversity within the chicken gut microbiome revealed by metagenomics and culture.</title>
        <authorList>
            <person name="Gilroy R."/>
            <person name="Ravi A."/>
            <person name="Getino M."/>
            <person name="Pursley I."/>
            <person name="Horton D.L."/>
            <person name="Alikhan N.F."/>
            <person name="Baker D."/>
            <person name="Gharbi K."/>
            <person name="Hall N."/>
            <person name="Watson M."/>
            <person name="Adriaenssens E.M."/>
            <person name="Foster-Nyarko E."/>
            <person name="Jarju S."/>
            <person name="Secka A."/>
            <person name="Antonio M."/>
            <person name="Oren A."/>
            <person name="Chaudhuri R.R."/>
            <person name="La Ragione R."/>
            <person name="Hildebrand F."/>
            <person name="Pallen M.J."/>
        </authorList>
    </citation>
    <scope>NUCLEOTIDE SEQUENCE</scope>
    <source>
        <strain evidence="4">CHK188-5543</strain>
    </source>
</reference>
<dbReference type="PANTHER" id="PTHR11908">
    <property type="entry name" value="XANTHINE DEHYDROGENASE"/>
    <property type="match status" value="1"/>
</dbReference>
<protein>
    <submittedName>
        <fullName evidence="4">Molybdopterin-dependent oxidoreductase</fullName>
    </submittedName>
</protein>
<dbReference type="Pfam" id="PF20256">
    <property type="entry name" value="MoCoBD_2"/>
    <property type="match status" value="1"/>
</dbReference>
<gene>
    <name evidence="4" type="ORF">H9736_04710</name>
</gene>
<organism evidence="4 5">
    <name type="scientific">Candidatus Anaerotruncus excrementipullorum</name>
    <dbReference type="NCBI Taxonomy" id="2838465"/>
    <lineage>
        <taxon>Bacteria</taxon>
        <taxon>Bacillati</taxon>
        <taxon>Bacillota</taxon>
        <taxon>Clostridia</taxon>
        <taxon>Eubacteriales</taxon>
        <taxon>Oscillospiraceae</taxon>
        <taxon>Anaerotruncus</taxon>
    </lineage>
</organism>
<dbReference type="AlphaFoldDB" id="A0A9D2B756"/>
<accession>A0A9D2B756</accession>
<dbReference type="Pfam" id="PF02738">
    <property type="entry name" value="MoCoBD_1"/>
    <property type="match status" value="1"/>
</dbReference>
<proteinExistence type="predicted"/>
<dbReference type="InterPro" id="IPR008274">
    <property type="entry name" value="AldOxase/xan_DH_MoCoBD1"/>
</dbReference>